<accession>A0A4Z2IHP0</accession>
<evidence type="ECO:0000256" key="1">
    <source>
        <dbReference type="SAM" id="MobiDB-lite"/>
    </source>
</evidence>
<evidence type="ECO:0000313" key="3">
    <source>
        <dbReference type="Proteomes" id="UP000314294"/>
    </source>
</evidence>
<protein>
    <submittedName>
        <fullName evidence="2">Uncharacterized protein</fullName>
    </submittedName>
</protein>
<gene>
    <name evidence="2" type="ORF">EYF80_012472</name>
</gene>
<organism evidence="2 3">
    <name type="scientific">Liparis tanakae</name>
    <name type="common">Tanaka's snailfish</name>
    <dbReference type="NCBI Taxonomy" id="230148"/>
    <lineage>
        <taxon>Eukaryota</taxon>
        <taxon>Metazoa</taxon>
        <taxon>Chordata</taxon>
        <taxon>Craniata</taxon>
        <taxon>Vertebrata</taxon>
        <taxon>Euteleostomi</taxon>
        <taxon>Actinopterygii</taxon>
        <taxon>Neopterygii</taxon>
        <taxon>Teleostei</taxon>
        <taxon>Neoteleostei</taxon>
        <taxon>Acanthomorphata</taxon>
        <taxon>Eupercaria</taxon>
        <taxon>Perciformes</taxon>
        <taxon>Cottioidei</taxon>
        <taxon>Cottales</taxon>
        <taxon>Liparidae</taxon>
        <taxon>Liparis</taxon>
    </lineage>
</organism>
<dbReference type="EMBL" id="SRLO01000084">
    <property type="protein sequence ID" value="TNN77358.1"/>
    <property type="molecule type" value="Genomic_DNA"/>
</dbReference>
<sequence length="100" mass="11224">MMGIGQEMWQQGHAPHPPPPTELHGGLVQHLSVNSCFIAVLWFPVMRGENRVAQIAWRPKCPKHPKRTAPKNVALWYLAGPWILFSGLCTNTELTESKLS</sequence>
<feature type="region of interest" description="Disordered" evidence="1">
    <location>
        <begin position="1"/>
        <end position="23"/>
    </location>
</feature>
<evidence type="ECO:0000313" key="2">
    <source>
        <dbReference type="EMBL" id="TNN77358.1"/>
    </source>
</evidence>
<proteinExistence type="predicted"/>
<comment type="caution">
    <text evidence="2">The sequence shown here is derived from an EMBL/GenBank/DDBJ whole genome shotgun (WGS) entry which is preliminary data.</text>
</comment>
<dbReference type="AlphaFoldDB" id="A0A4Z2IHP0"/>
<dbReference type="Proteomes" id="UP000314294">
    <property type="component" value="Unassembled WGS sequence"/>
</dbReference>
<keyword evidence="3" id="KW-1185">Reference proteome</keyword>
<reference evidence="2 3" key="1">
    <citation type="submission" date="2019-03" db="EMBL/GenBank/DDBJ databases">
        <title>First draft genome of Liparis tanakae, snailfish: a comprehensive survey of snailfish specific genes.</title>
        <authorList>
            <person name="Kim W."/>
            <person name="Song I."/>
            <person name="Jeong J.-H."/>
            <person name="Kim D."/>
            <person name="Kim S."/>
            <person name="Ryu S."/>
            <person name="Song J.Y."/>
            <person name="Lee S.K."/>
        </authorList>
    </citation>
    <scope>NUCLEOTIDE SEQUENCE [LARGE SCALE GENOMIC DNA]</scope>
    <source>
        <tissue evidence="2">Muscle</tissue>
    </source>
</reference>
<name>A0A4Z2IHP0_9TELE</name>